<accession>A0A9W6VVQ1</accession>
<feature type="transmembrane region" description="Helical" evidence="7">
    <location>
        <begin position="204"/>
        <end position="226"/>
    </location>
</feature>
<comment type="subcellular location">
    <subcellularLocation>
        <location evidence="1">Cell membrane</location>
        <topology evidence="1">Multi-pass membrane protein</topology>
    </subcellularLocation>
</comment>
<dbReference type="Pfam" id="PF02687">
    <property type="entry name" value="FtsX"/>
    <property type="match status" value="2"/>
</dbReference>
<evidence type="ECO:0000256" key="6">
    <source>
        <dbReference type="ARBA" id="ARBA00023136"/>
    </source>
</evidence>
<evidence type="ECO:0000256" key="4">
    <source>
        <dbReference type="ARBA" id="ARBA00022692"/>
    </source>
</evidence>
<dbReference type="Proteomes" id="UP001165135">
    <property type="component" value="Unassembled WGS sequence"/>
</dbReference>
<keyword evidence="3" id="KW-1003">Cell membrane</keyword>
<feature type="domain" description="ABC3 transporter permease C-terminal" evidence="8">
    <location>
        <begin position="71"/>
        <end position="187"/>
    </location>
</feature>
<dbReference type="GO" id="GO:0098797">
    <property type="term" value="C:plasma membrane protein complex"/>
    <property type="evidence" value="ECO:0007669"/>
    <property type="project" value="TreeGrafter"/>
</dbReference>
<dbReference type="PANTHER" id="PTHR30489:SF0">
    <property type="entry name" value="LIPOPROTEIN-RELEASING SYSTEM TRANSMEMBRANE PROTEIN LOLE"/>
    <property type="match status" value="1"/>
</dbReference>
<evidence type="ECO:0000313" key="10">
    <source>
        <dbReference type="Proteomes" id="UP001165135"/>
    </source>
</evidence>
<dbReference type="RefSeq" id="WP_285632209.1">
    <property type="nucleotide sequence ID" value="NZ_BSTJ01000013.1"/>
</dbReference>
<feature type="transmembrane region" description="Helical" evidence="7">
    <location>
        <begin position="111"/>
        <end position="139"/>
    </location>
</feature>
<feature type="transmembrane region" description="Helical" evidence="7">
    <location>
        <begin position="516"/>
        <end position="541"/>
    </location>
</feature>
<feature type="transmembrane region" description="Helical" evidence="7">
    <location>
        <begin position="562"/>
        <end position="592"/>
    </location>
</feature>
<feature type="transmembrane region" description="Helical" evidence="7">
    <location>
        <begin position="232"/>
        <end position="253"/>
    </location>
</feature>
<comment type="caution">
    <text evidence="9">The sequence shown here is derived from an EMBL/GenBank/DDBJ whole genome shotgun (WGS) entry which is preliminary data.</text>
</comment>
<protein>
    <submittedName>
        <fullName evidence="9">ABC transporter permease</fullName>
    </submittedName>
</protein>
<keyword evidence="4 7" id="KW-0812">Transmembrane</keyword>
<dbReference type="EMBL" id="BSTJ01000013">
    <property type="protein sequence ID" value="GLY79956.1"/>
    <property type="molecule type" value="Genomic_DNA"/>
</dbReference>
<dbReference type="InterPro" id="IPR003838">
    <property type="entry name" value="ABC3_permease_C"/>
</dbReference>
<feature type="transmembrane region" description="Helical" evidence="7">
    <location>
        <begin position="159"/>
        <end position="183"/>
    </location>
</feature>
<organism evidence="9 10">
    <name type="scientific">Actinoallomurus iriomotensis</name>
    <dbReference type="NCBI Taxonomy" id="478107"/>
    <lineage>
        <taxon>Bacteria</taxon>
        <taxon>Bacillati</taxon>
        <taxon>Actinomycetota</taxon>
        <taxon>Actinomycetes</taxon>
        <taxon>Streptosporangiales</taxon>
        <taxon>Thermomonosporaceae</taxon>
        <taxon>Actinoallomurus</taxon>
    </lineage>
</organism>
<feature type="domain" description="ABC3 transporter permease C-terminal" evidence="8">
    <location>
        <begin position="521"/>
        <end position="639"/>
    </location>
</feature>
<proteinExistence type="inferred from homology"/>
<evidence type="ECO:0000256" key="1">
    <source>
        <dbReference type="ARBA" id="ARBA00004651"/>
    </source>
</evidence>
<evidence type="ECO:0000256" key="5">
    <source>
        <dbReference type="ARBA" id="ARBA00022989"/>
    </source>
</evidence>
<reference evidence="9" key="1">
    <citation type="submission" date="2023-03" db="EMBL/GenBank/DDBJ databases">
        <title>Actinoallomurus iriomotensis NBRC 103681.</title>
        <authorList>
            <person name="Ichikawa N."/>
            <person name="Sato H."/>
            <person name="Tonouchi N."/>
        </authorList>
    </citation>
    <scope>NUCLEOTIDE SEQUENCE</scope>
    <source>
        <strain evidence="9">NBRC 103681</strain>
    </source>
</reference>
<evidence type="ECO:0000256" key="3">
    <source>
        <dbReference type="ARBA" id="ARBA00022475"/>
    </source>
</evidence>
<gene>
    <name evidence="9" type="ORF">Airi01_082230</name>
</gene>
<feature type="transmembrane region" description="Helical" evidence="7">
    <location>
        <begin position="62"/>
        <end position="90"/>
    </location>
</feature>
<dbReference type="PANTHER" id="PTHR30489">
    <property type="entry name" value="LIPOPROTEIN-RELEASING SYSTEM TRANSMEMBRANE PROTEIN LOLE"/>
    <property type="match status" value="1"/>
</dbReference>
<evidence type="ECO:0000256" key="2">
    <source>
        <dbReference type="ARBA" id="ARBA00005236"/>
    </source>
</evidence>
<evidence type="ECO:0000313" key="9">
    <source>
        <dbReference type="EMBL" id="GLY79956.1"/>
    </source>
</evidence>
<feature type="transmembrane region" description="Helical" evidence="7">
    <location>
        <begin position="293"/>
        <end position="317"/>
    </location>
</feature>
<sequence>MLRLSLTTFREHRRLFAGAIVAVALGVALLQSSLLVMAAIADAKIPPGLSGQARERLRDSYAGAATLLGMTVLLAAFLALFIVSSTFAFTVAQRRRQLALLRLAGGSRPQLLGLLLSEALLLGTAGTATGVLAGVPATWAQSWSLVALGFLPGGFSPHLDGGIMLGSACTGLVVALLGVLAAARRAAAVRPLEALRDTGRAARVMTVSRWFFGTSSLAVTVWMVWVGQASEVLGAIVIALGVSVIGAVALSLLSPLAVPLASRLLGPVLRSSTLGELAQANLRDAVRRSASTAAPLIVLVALVLGLTGTLDSLAAMVGEEQRRIVAGDLVADSTGAVAARIAQVPGVAVASVQSTVPISVTGRHRRAGRTYRRTLYSGIVAVDPSSYRRTHRPAPRAGSLDRLHGRTIAVAPGQSEEGWRLGGTVTARVGGQRMRLRIVALLPPTLENGADNFLVPRELIPAAVAARAPAQTVIQVAPGTDPAAVAGRLRAAGVGTVRTPARWADDRAAAEERANMAIFAVLMGLGGLYAAVAVVNAVVIAGAERTAEFAVARVTGLSRSQVVRMALIEASAVTAIGLALGGLVAAGALAGIGAAGVRAVGVPLIAVPWTPLLLLVPGAFLITGATSVWSTLSATRRQPVTLVTARE</sequence>
<comment type="similarity">
    <text evidence="2">Belongs to the ABC-4 integral membrane protein family. LolC/E subfamily.</text>
</comment>
<evidence type="ECO:0000256" key="7">
    <source>
        <dbReference type="SAM" id="Phobius"/>
    </source>
</evidence>
<evidence type="ECO:0000259" key="8">
    <source>
        <dbReference type="Pfam" id="PF02687"/>
    </source>
</evidence>
<dbReference type="GO" id="GO:0044874">
    <property type="term" value="P:lipoprotein localization to outer membrane"/>
    <property type="evidence" value="ECO:0007669"/>
    <property type="project" value="TreeGrafter"/>
</dbReference>
<keyword evidence="6 7" id="KW-0472">Membrane</keyword>
<dbReference type="AlphaFoldDB" id="A0A9W6VVQ1"/>
<keyword evidence="5 7" id="KW-1133">Transmembrane helix</keyword>
<name>A0A9W6VVQ1_9ACTN</name>
<dbReference type="InterPro" id="IPR051447">
    <property type="entry name" value="Lipoprotein-release_system"/>
</dbReference>
<feature type="transmembrane region" description="Helical" evidence="7">
    <location>
        <begin position="612"/>
        <end position="632"/>
    </location>
</feature>